<keyword evidence="2" id="KW-1185">Reference proteome</keyword>
<protein>
    <submittedName>
        <fullName evidence="1">Uncharacterized protein</fullName>
    </submittedName>
</protein>
<dbReference type="Proteomes" id="UP001057402">
    <property type="component" value="Chromosome 3"/>
</dbReference>
<comment type="caution">
    <text evidence="1">The sequence shown here is derived from an EMBL/GenBank/DDBJ whole genome shotgun (WGS) entry which is preliminary data.</text>
</comment>
<gene>
    <name evidence="1" type="ORF">MLD38_007669</name>
</gene>
<reference evidence="2" key="1">
    <citation type="journal article" date="2023" name="Front. Plant Sci.">
        <title>Chromosomal-level genome assembly of Melastoma candidum provides insights into trichome evolution.</title>
        <authorList>
            <person name="Zhong Y."/>
            <person name="Wu W."/>
            <person name="Sun C."/>
            <person name="Zou P."/>
            <person name="Liu Y."/>
            <person name="Dai S."/>
            <person name="Zhou R."/>
        </authorList>
    </citation>
    <scope>NUCLEOTIDE SEQUENCE [LARGE SCALE GENOMIC DNA]</scope>
</reference>
<name>A0ACB9RRZ6_9MYRT</name>
<proteinExistence type="predicted"/>
<sequence length="804" mass="90834">MMLRGIFSEFLSYLARRSFYMEETGAAKSRREKRKEARLAIKQNKHHSWMQQQVNKKETKMMKGKMVVTNNGDHFSSQTPTEVQPGDSDYNFGVELDILENQDNEDLHLEPLPIEHTESPKAKKLKKSLRKRLTKFEEYLQKDIGKLSQSAEADLKLEKKLAKKLKVKASRLGGVDDGMNLLFGGLPSILEEETPLGMAERTLHKKKKRVKQTHMHGVEEVDDANGGDATVVKSSSPDTELGESPSEPIKKKGRKRPHMQEDNDVNSSAHKSEHVEAGSGVPQESSTPTSLGGNVKYIPPHLRVCARSESKENAQFRKRLRGLLNRLSESNVESITGEVSSIYHSIVRSVATEITIEEVLASCAGGPRGNEQYAAVFASFVAGMSCLVGMDFSAKLLASLANYFENEYLKEDNLSLRNLTLLLSYICIFGVCSSDLIYDFMAVLSQRLTEIDVSTILSILECCGMRIRADDPTAMKNFVISVQNRVNELKAASAGEKKDVNSKRMEFMLEAICDIKNNKKRSKEEPTPHTRIKKWLQKLGIENVLLRGIKWNKLLDPDKKGQWWLSGPVAVTTDVVAEVANTIDKENAEAQKMLQLASSQRMNTDARRAIFCIIMSGEDYIDAFEKLLRLDLPGKQDREIMRVLIECCLQEKVFNKYYVALASKLCEHDKNHKFTLQFCLWDHFKELDSMTLARSMHLAKFVAEMLSSFNLSAAVLKTVDFSNAGQLTPKQIMHFRMVFDAIFQYPDNLIWNVFTRIAVSPELEVLRHGIEFFVREHVVSANKALAGKFKHLKKALSNIEGILM</sequence>
<dbReference type="EMBL" id="CM042882">
    <property type="protein sequence ID" value="KAI4381609.1"/>
    <property type="molecule type" value="Genomic_DNA"/>
</dbReference>
<evidence type="ECO:0000313" key="2">
    <source>
        <dbReference type="Proteomes" id="UP001057402"/>
    </source>
</evidence>
<evidence type="ECO:0000313" key="1">
    <source>
        <dbReference type="EMBL" id="KAI4381609.1"/>
    </source>
</evidence>
<organism evidence="1 2">
    <name type="scientific">Melastoma candidum</name>
    <dbReference type="NCBI Taxonomy" id="119954"/>
    <lineage>
        <taxon>Eukaryota</taxon>
        <taxon>Viridiplantae</taxon>
        <taxon>Streptophyta</taxon>
        <taxon>Embryophyta</taxon>
        <taxon>Tracheophyta</taxon>
        <taxon>Spermatophyta</taxon>
        <taxon>Magnoliopsida</taxon>
        <taxon>eudicotyledons</taxon>
        <taxon>Gunneridae</taxon>
        <taxon>Pentapetalae</taxon>
        <taxon>rosids</taxon>
        <taxon>malvids</taxon>
        <taxon>Myrtales</taxon>
        <taxon>Melastomataceae</taxon>
        <taxon>Melastomatoideae</taxon>
        <taxon>Melastomateae</taxon>
        <taxon>Melastoma</taxon>
    </lineage>
</organism>
<accession>A0ACB9RRZ6</accession>